<evidence type="ECO:0000313" key="2">
    <source>
        <dbReference type="Proteomes" id="UP000198356"/>
    </source>
</evidence>
<dbReference type="AlphaFoldDB" id="A0A239JS59"/>
<sequence length="99" mass="11096">MSLSEIPWTRYTLPMTLTLDPQAEQFIQQEIDGGLYANPAEVIQSALELLKADQIWAAEEKADLDRRLTESMAQIDRGEGIPGDRVRDVLAQLRAARKG</sequence>
<evidence type="ECO:0000313" key="1">
    <source>
        <dbReference type="EMBL" id="SNT07614.1"/>
    </source>
</evidence>
<dbReference type="EMBL" id="FZOU01000004">
    <property type="protein sequence ID" value="SNT07614.1"/>
    <property type="molecule type" value="Genomic_DNA"/>
</dbReference>
<keyword evidence="2" id="KW-1185">Reference proteome</keyword>
<dbReference type="InterPro" id="IPR022789">
    <property type="entry name" value="ParD"/>
</dbReference>
<dbReference type="Gene3D" id="6.10.10.120">
    <property type="entry name" value="Antitoxin ParD1-like"/>
    <property type="match status" value="1"/>
</dbReference>
<organism evidence="1 2">
    <name type="scientific">Granulicella rosea</name>
    <dbReference type="NCBI Taxonomy" id="474952"/>
    <lineage>
        <taxon>Bacteria</taxon>
        <taxon>Pseudomonadati</taxon>
        <taxon>Acidobacteriota</taxon>
        <taxon>Terriglobia</taxon>
        <taxon>Terriglobales</taxon>
        <taxon>Acidobacteriaceae</taxon>
        <taxon>Granulicella</taxon>
    </lineage>
</organism>
<reference evidence="1 2" key="1">
    <citation type="submission" date="2017-06" db="EMBL/GenBank/DDBJ databases">
        <authorList>
            <person name="Kim H.J."/>
            <person name="Triplett B.A."/>
        </authorList>
    </citation>
    <scope>NUCLEOTIDE SEQUENCE [LARGE SCALE GENOMIC DNA]</scope>
    <source>
        <strain evidence="1 2">DSM 18704</strain>
    </source>
</reference>
<dbReference type="InterPro" id="IPR038296">
    <property type="entry name" value="ParD_sf"/>
</dbReference>
<name>A0A239JS59_9BACT</name>
<gene>
    <name evidence="1" type="ORF">SAMN05421770_10457</name>
</gene>
<dbReference type="Pfam" id="PF03693">
    <property type="entry name" value="ParD_antitoxin"/>
    <property type="match status" value="1"/>
</dbReference>
<accession>A0A239JS59</accession>
<proteinExistence type="predicted"/>
<protein>
    <submittedName>
        <fullName evidence="1">Antitoxin ParD1/3/4</fullName>
    </submittedName>
</protein>
<dbReference type="Proteomes" id="UP000198356">
    <property type="component" value="Unassembled WGS sequence"/>
</dbReference>